<accession>A0A4T0WXT7</accession>
<evidence type="ECO:0000313" key="1">
    <source>
        <dbReference type="EMBL" id="TID19226.1"/>
    </source>
</evidence>
<gene>
    <name evidence="1" type="ORF">CANINC_003796</name>
</gene>
<dbReference type="Proteomes" id="UP000307173">
    <property type="component" value="Unassembled WGS sequence"/>
</dbReference>
<evidence type="ECO:0000313" key="2">
    <source>
        <dbReference type="Proteomes" id="UP000307173"/>
    </source>
</evidence>
<proteinExistence type="predicted"/>
<name>A0A4T0WXT7_9ASCO</name>
<sequence>MIIPHYFEQLYWYNKKAIVYQTARNERQSDALYSSSMSLLEIFNANVQKGNTSSNCVNLRNEFLLKDAGKCVKYRRVLDSIDSKGKEAEYSDAESTEVVEKTFILSNW</sequence>
<organism evidence="1 2">
    <name type="scientific">Pichia inconspicua</name>
    <dbReference type="NCBI Taxonomy" id="52247"/>
    <lineage>
        <taxon>Eukaryota</taxon>
        <taxon>Fungi</taxon>
        <taxon>Dikarya</taxon>
        <taxon>Ascomycota</taxon>
        <taxon>Saccharomycotina</taxon>
        <taxon>Pichiomycetes</taxon>
        <taxon>Pichiales</taxon>
        <taxon>Pichiaceae</taxon>
        <taxon>Pichia</taxon>
    </lineage>
</organism>
<protein>
    <submittedName>
        <fullName evidence="1">Uncharacterized protein</fullName>
    </submittedName>
</protein>
<reference evidence="1 2" key="1">
    <citation type="journal article" date="2019" name="Front. Genet.">
        <title>Whole-Genome Sequencing of the Opportunistic Yeast Pathogen Candida inconspicua Uncovers Its Hybrid Origin.</title>
        <authorList>
            <person name="Mixao V."/>
            <person name="Hansen A.P."/>
            <person name="Saus E."/>
            <person name="Boekhout T."/>
            <person name="Lass-Florl C."/>
            <person name="Gabaldon T."/>
        </authorList>
    </citation>
    <scope>NUCLEOTIDE SEQUENCE [LARGE SCALE GENOMIC DNA]</scope>
    <source>
        <strain evidence="1 2">CBS 180</strain>
    </source>
</reference>
<keyword evidence="2" id="KW-1185">Reference proteome</keyword>
<dbReference type="AlphaFoldDB" id="A0A4T0WXT7"/>
<comment type="caution">
    <text evidence="1">The sequence shown here is derived from an EMBL/GenBank/DDBJ whole genome shotgun (WGS) entry which is preliminary data.</text>
</comment>
<dbReference type="EMBL" id="SELW01000599">
    <property type="protein sequence ID" value="TID19226.1"/>
    <property type="molecule type" value="Genomic_DNA"/>
</dbReference>